<dbReference type="PANTHER" id="PTHR43695">
    <property type="entry name" value="PUTATIVE (AFU_ORTHOLOGUE AFUA_2G17250)-RELATED"/>
    <property type="match status" value="1"/>
</dbReference>
<sequence>MYSREGRFDKVLSVAAPNDYVLIQFGRNEKGTLHPKDNGKTVCPGSNITQTCASTFNGEETTVLTFGGYISNITQIFKEKGINVIIASPTTNNAYSFNTDNFFDKPSEWVGYSEGVAKYEGVEYVNHFKYGVDMMRRLGKEGTQKLYPVKKDRTHTNPLGADMMARAFVKGVMCGGSGLGRWVDSRAVEKVEG</sequence>
<dbReference type="GO" id="GO:0016787">
    <property type="term" value="F:hydrolase activity"/>
    <property type="evidence" value="ECO:0007669"/>
    <property type="project" value="UniProtKB-KW"/>
</dbReference>
<dbReference type="Gene3D" id="3.40.50.1110">
    <property type="entry name" value="SGNH hydrolase"/>
    <property type="match status" value="1"/>
</dbReference>
<protein>
    <recommendedName>
        <fullName evidence="5">Carbohydrate esterase family 12 protein</fullName>
    </recommendedName>
</protein>
<dbReference type="PANTHER" id="PTHR43695:SF1">
    <property type="entry name" value="RHAMNOGALACTURONAN ACETYLESTERASE"/>
    <property type="match status" value="1"/>
</dbReference>
<name>A0AAN8MND6_9PEZI</name>
<comment type="similarity">
    <text evidence="1">Belongs to the 'GDSL' lipolytic enzyme family.</text>
</comment>
<dbReference type="Proteomes" id="UP001313282">
    <property type="component" value="Unassembled WGS sequence"/>
</dbReference>
<proteinExistence type="inferred from homology"/>
<gene>
    <name evidence="3" type="ORF">TWF718_008617</name>
</gene>
<reference evidence="3 4" key="1">
    <citation type="submission" date="2019-10" db="EMBL/GenBank/DDBJ databases">
        <authorList>
            <person name="Palmer J.M."/>
        </authorList>
    </citation>
    <scope>NUCLEOTIDE SEQUENCE [LARGE SCALE GENOMIC DNA]</scope>
    <source>
        <strain evidence="3 4">TWF718</strain>
    </source>
</reference>
<evidence type="ECO:0000256" key="1">
    <source>
        <dbReference type="ARBA" id="ARBA00008668"/>
    </source>
</evidence>
<evidence type="ECO:0000256" key="2">
    <source>
        <dbReference type="ARBA" id="ARBA00022801"/>
    </source>
</evidence>
<dbReference type="SUPFAM" id="SSF52266">
    <property type="entry name" value="SGNH hydrolase"/>
    <property type="match status" value="1"/>
</dbReference>
<evidence type="ECO:0000313" key="3">
    <source>
        <dbReference type="EMBL" id="KAK6339195.1"/>
    </source>
</evidence>
<accession>A0AAN8MND6</accession>
<dbReference type="InterPro" id="IPR037459">
    <property type="entry name" value="RhgT-like"/>
</dbReference>
<dbReference type="AlphaFoldDB" id="A0AAN8MND6"/>
<dbReference type="EMBL" id="JAVHNR010000006">
    <property type="protein sequence ID" value="KAK6339195.1"/>
    <property type="molecule type" value="Genomic_DNA"/>
</dbReference>
<evidence type="ECO:0008006" key="5">
    <source>
        <dbReference type="Google" id="ProtNLM"/>
    </source>
</evidence>
<evidence type="ECO:0000313" key="4">
    <source>
        <dbReference type="Proteomes" id="UP001313282"/>
    </source>
</evidence>
<dbReference type="InterPro" id="IPR036514">
    <property type="entry name" value="SGNH_hydro_sf"/>
</dbReference>
<comment type="caution">
    <text evidence="3">The sequence shown here is derived from an EMBL/GenBank/DDBJ whole genome shotgun (WGS) entry which is preliminary data.</text>
</comment>
<keyword evidence="2" id="KW-0378">Hydrolase</keyword>
<keyword evidence="4" id="KW-1185">Reference proteome</keyword>
<organism evidence="3 4">
    <name type="scientific">Orbilia javanica</name>
    <dbReference type="NCBI Taxonomy" id="47235"/>
    <lineage>
        <taxon>Eukaryota</taxon>
        <taxon>Fungi</taxon>
        <taxon>Dikarya</taxon>
        <taxon>Ascomycota</taxon>
        <taxon>Pezizomycotina</taxon>
        <taxon>Orbiliomycetes</taxon>
        <taxon>Orbiliales</taxon>
        <taxon>Orbiliaceae</taxon>
        <taxon>Orbilia</taxon>
    </lineage>
</organism>